<feature type="transmembrane region" description="Helical" evidence="1">
    <location>
        <begin position="20"/>
        <end position="40"/>
    </location>
</feature>
<keyword evidence="1" id="KW-0812">Transmembrane</keyword>
<organism evidence="2 3">
    <name type="scientific">Ktedonobacter robiniae</name>
    <dbReference type="NCBI Taxonomy" id="2778365"/>
    <lineage>
        <taxon>Bacteria</taxon>
        <taxon>Bacillati</taxon>
        <taxon>Chloroflexota</taxon>
        <taxon>Ktedonobacteria</taxon>
        <taxon>Ktedonobacterales</taxon>
        <taxon>Ktedonobacteraceae</taxon>
        <taxon>Ktedonobacter</taxon>
    </lineage>
</organism>
<feature type="transmembrane region" description="Helical" evidence="1">
    <location>
        <begin position="392"/>
        <end position="416"/>
    </location>
</feature>
<name>A0ABQ3UWZ8_9CHLR</name>
<evidence type="ECO:0000313" key="3">
    <source>
        <dbReference type="Proteomes" id="UP000654345"/>
    </source>
</evidence>
<feature type="transmembrane region" description="Helical" evidence="1">
    <location>
        <begin position="294"/>
        <end position="315"/>
    </location>
</feature>
<feature type="transmembrane region" description="Helical" evidence="1">
    <location>
        <begin position="499"/>
        <end position="524"/>
    </location>
</feature>
<feature type="transmembrane region" description="Helical" evidence="1">
    <location>
        <begin position="237"/>
        <end position="256"/>
    </location>
</feature>
<feature type="transmembrane region" description="Helical" evidence="1">
    <location>
        <begin position="85"/>
        <end position="103"/>
    </location>
</feature>
<dbReference type="Proteomes" id="UP000654345">
    <property type="component" value="Unassembled WGS sequence"/>
</dbReference>
<feature type="transmembrane region" description="Helical" evidence="1">
    <location>
        <begin position="341"/>
        <end position="359"/>
    </location>
</feature>
<comment type="caution">
    <text evidence="2">The sequence shown here is derived from an EMBL/GenBank/DDBJ whole genome shotgun (WGS) entry which is preliminary data.</text>
</comment>
<proteinExistence type="predicted"/>
<sequence length="530" mass="55695">MNTLVGTGSLIRLILRRDRLILLIWIVTLAALTIGVAAALPKTYPTFEARQAFANETTNNPTEIIMIGPVFDPSIGGLTAWRTRGWGLLGLGLASLLTVIRHTRTEEESGRSELLGSTVVGRHAALSASLIVTFAANLVVFALIAGGLIGLGLPASGSIALGLSFAAAGWIFAALGGVAAQLTTSAGTARGITGAFLALLYVLRALGDVRGASWLVWVSPFSWAENAHPFAHESWGFFVPMLGLAIILIAVAYTLASRRDLGAGLLPSRLASATASPGLRNAPALAWRLHRGTLLIWVIAFAGFGAALGGVAQSATEQLNASSQLNALIANVGTNARPVDGFFALIIYLLTQALSVYAIQTTLRLRSEETATHADLVLATPVSRVQWVTSHLLLAFAGPAVVLGALGLAMGLVYGLSTGDVVYELLRLLLATLVRLPSIWVLVGITMALYGFWPRVAGYLSWIVLAGFLVLELLVELHLANSPILIISPFVYASRLPAAQLSIAPLVGLVCVAAILTLTGLLGFQRRDVG</sequence>
<feature type="transmembrane region" description="Helical" evidence="1">
    <location>
        <begin position="459"/>
        <end position="479"/>
    </location>
</feature>
<dbReference type="RefSeq" id="WP_201373790.1">
    <property type="nucleotide sequence ID" value="NZ_BNJG01000002.1"/>
</dbReference>
<feature type="transmembrane region" description="Helical" evidence="1">
    <location>
        <begin position="124"/>
        <end position="153"/>
    </location>
</feature>
<accession>A0ABQ3UWZ8</accession>
<feature type="transmembrane region" description="Helical" evidence="1">
    <location>
        <begin position="159"/>
        <end position="180"/>
    </location>
</feature>
<feature type="transmembrane region" description="Helical" evidence="1">
    <location>
        <begin position="192"/>
        <end position="217"/>
    </location>
</feature>
<keyword evidence="3" id="KW-1185">Reference proteome</keyword>
<keyword evidence="1" id="KW-0472">Membrane</keyword>
<protein>
    <submittedName>
        <fullName evidence="2">Exporter of polyketide antibiotics</fullName>
    </submittedName>
</protein>
<dbReference type="EMBL" id="BNJG01000002">
    <property type="protein sequence ID" value="GHO57379.1"/>
    <property type="molecule type" value="Genomic_DNA"/>
</dbReference>
<feature type="transmembrane region" description="Helical" evidence="1">
    <location>
        <begin position="428"/>
        <end position="452"/>
    </location>
</feature>
<evidence type="ECO:0000256" key="1">
    <source>
        <dbReference type="SAM" id="Phobius"/>
    </source>
</evidence>
<evidence type="ECO:0000313" key="2">
    <source>
        <dbReference type="EMBL" id="GHO57379.1"/>
    </source>
</evidence>
<keyword evidence="1" id="KW-1133">Transmembrane helix</keyword>
<reference evidence="2 3" key="1">
    <citation type="journal article" date="2021" name="Int. J. Syst. Evol. Microbiol.">
        <title>Reticulibacter mediterranei gen. nov., sp. nov., within the new family Reticulibacteraceae fam. nov., and Ktedonospora formicarum gen. nov., sp. nov., Ktedonobacter robiniae sp. nov., Dictyobacter formicarum sp. nov. and Dictyobacter arantiisoli sp. nov., belonging to the class Ktedonobacteria.</title>
        <authorList>
            <person name="Yabe S."/>
            <person name="Zheng Y."/>
            <person name="Wang C.M."/>
            <person name="Sakai Y."/>
            <person name="Abe K."/>
            <person name="Yokota A."/>
            <person name="Donadio S."/>
            <person name="Cavaletti L."/>
            <person name="Monciardini P."/>
        </authorList>
    </citation>
    <scope>NUCLEOTIDE SEQUENCE [LARGE SCALE GENOMIC DNA]</scope>
    <source>
        <strain evidence="2 3">SOSP1-30</strain>
    </source>
</reference>
<gene>
    <name evidence="2" type="ORF">KSB_58540</name>
</gene>